<keyword evidence="6" id="KW-1185">Reference proteome</keyword>
<dbReference type="PROSITE" id="PS50110">
    <property type="entry name" value="RESPONSE_REGULATORY"/>
    <property type="match status" value="1"/>
</dbReference>
<proteinExistence type="predicted"/>
<evidence type="ECO:0000256" key="3">
    <source>
        <dbReference type="PROSITE-ProRule" id="PRU00169"/>
    </source>
</evidence>
<dbReference type="Pfam" id="PF00072">
    <property type="entry name" value="Response_reg"/>
    <property type="match status" value="1"/>
</dbReference>
<feature type="domain" description="Response regulatory" evidence="4">
    <location>
        <begin position="27"/>
        <end position="147"/>
    </location>
</feature>
<accession>A0A6M0RN17</accession>
<keyword evidence="2" id="KW-0902">Two-component regulatory system</keyword>
<dbReference type="RefSeq" id="WP_163699205.1">
    <property type="nucleotide sequence ID" value="NZ_QXHD01000004.1"/>
</dbReference>
<dbReference type="InterPro" id="IPR011006">
    <property type="entry name" value="CheY-like_superfamily"/>
</dbReference>
<dbReference type="AlphaFoldDB" id="A0A6M0RN17"/>
<name>A0A6M0RN17_9CYAN</name>
<dbReference type="SMART" id="SM00448">
    <property type="entry name" value="REC"/>
    <property type="match status" value="1"/>
</dbReference>
<evidence type="ECO:0000313" key="5">
    <source>
        <dbReference type="EMBL" id="NEZ57152.1"/>
    </source>
</evidence>
<evidence type="ECO:0000256" key="2">
    <source>
        <dbReference type="ARBA" id="ARBA00023012"/>
    </source>
</evidence>
<dbReference type="CDD" id="cd17546">
    <property type="entry name" value="REC_hyHK_CKI1_RcsC-like"/>
    <property type="match status" value="1"/>
</dbReference>
<dbReference type="SUPFAM" id="SSF52172">
    <property type="entry name" value="CheY-like"/>
    <property type="match status" value="1"/>
</dbReference>
<keyword evidence="1 3" id="KW-0597">Phosphoprotein</keyword>
<dbReference type="Gene3D" id="3.40.50.2300">
    <property type="match status" value="1"/>
</dbReference>
<dbReference type="Proteomes" id="UP000481033">
    <property type="component" value="Unassembled WGS sequence"/>
</dbReference>
<evidence type="ECO:0000313" key="6">
    <source>
        <dbReference type="Proteomes" id="UP000481033"/>
    </source>
</evidence>
<dbReference type="GO" id="GO:0000160">
    <property type="term" value="P:phosphorelay signal transduction system"/>
    <property type="evidence" value="ECO:0007669"/>
    <property type="project" value="UniProtKB-KW"/>
</dbReference>
<dbReference type="EMBL" id="QXHD01000004">
    <property type="protein sequence ID" value="NEZ57152.1"/>
    <property type="molecule type" value="Genomic_DNA"/>
</dbReference>
<comment type="caution">
    <text evidence="5">The sequence shown here is derived from an EMBL/GenBank/DDBJ whole genome shotgun (WGS) entry which is preliminary data.</text>
</comment>
<organism evidence="5 6">
    <name type="scientific">Adonisia turfae CCMR0081</name>
    <dbReference type="NCBI Taxonomy" id="2292702"/>
    <lineage>
        <taxon>Bacteria</taxon>
        <taxon>Bacillati</taxon>
        <taxon>Cyanobacteriota</taxon>
        <taxon>Adonisia</taxon>
        <taxon>Adonisia turfae</taxon>
    </lineage>
</organism>
<protein>
    <submittedName>
        <fullName evidence="5">Response regulator</fullName>
    </submittedName>
</protein>
<dbReference type="PANTHER" id="PTHR45339:SF1">
    <property type="entry name" value="HYBRID SIGNAL TRANSDUCTION HISTIDINE KINASE J"/>
    <property type="match status" value="1"/>
</dbReference>
<dbReference type="InterPro" id="IPR001789">
    <property type="entry name" value="Sig_transdc_resp-reg_receiver"/>
</dbReference>
<gene>
    <name evidence="5" type="ORF">DXZ20_15995</name>
</gene>
<feature type="modified residue" description="4-aspartylphosphate" evidence="3">
    <location>
        <position position="76"/>
    </location>
</feature>
<evidence type="ECO:0000256" key="1">
    <source>
        <dbReference type="ARBA" id="ARBA00022553"/>
    </source>
</evidence>
<reference evidence="5 6" key="1">
    <citation type="journal article" date="2020" name="Microb. Ecol.">
        <title>Ecogenomics of the Marine Benthic Filamentous Cyanobacterium Adonisia.</title>
        <authorList>
            <person name="Walter J.M."/>
            <person name="Coutinho F.H."/>
            <person name="Leomil L."/>
            <person name="Hargreaves P.I."/>
            <person name="Campeao M.E."/>
            <person name="Vieira V.V."/>
            <person name="Silva B.S."/>
            <person name="Fistarol G.O."/>
            <person name="Salomon P.S."/>
            <person name="Sawabe T."/>
            <person name="Mino S."/>
            <person name="Hosokawa M."/>
            <person name="Miyashita H."/>
            <person name="Maruyama F."/>
            <person name="van Verk M.C."/>
            <person name="Dutilh B.E."/>
            <person name="Thompson C.C."/>
            <person name="Thompson F.L."/>
        </authorList>
    </citation>
    <scope>NUCLEOTIDE SEQUENCE [LARGE SCALE GENOMIC DNA]</scope>
    <source>
        <strain evidence="5 6">CCMR0081</strain>
    </source>
</reference>
<evidence type="ECO:0000259" key="4">
    <source>
        <dbReference type="PROSITE" id="PS50110"/>
    </source>
</evidence>
<sequence>MPLLTKPTLKRLPCLLPRLRPDQSPCRVLVVDDHPVNRTLLLRLLKRSGFAVSQAVNGADAFTRWEQWQPQLIFMDLLMPGMDGREATRLIRTAETMEQRQNLTKIIALTAQPALACAHQVNVGGFDDIITKPIRPYTMFELIAQYLDLQYVYSCSEEWSAS</sequence>
<dbReference type="PANTHER" id="PTHR45339">
    <property type="entry name" value="HYBRID SIGNAL TRANSDUCTION HISTIDINE KINASE J"/>
    <property type="match status" value="1"/>
</dbReference>